<accession>A0A0P1BFN6</accession>
<reference evidence="2 3" key="1">
    <citation type="submission" date="2014-09" db="EMBL/GenBank/DDBJ databases">
        <authorList>
            <person name="Magalhaes I.L.F."/>
            <person name="Oliveira U."/>
            <person name="Santos F.R."/>
            <person name="Vidigal T.H.D.A."/>
            <person name="Brescovit A.D."/>
            <person name="Santos A.J."/>
        </authorList>
    </citation>
    <scope>NUCLEOTIDE SEQUENCE [LARGE SCALE GENOMIC DNA]</scope>
</reference>
<dbReference type="OrthoDB" id="10370445at2759"/>
<dbReference type="AlphaFoldDB" id="A0A0P1BFN6"/>
<evidence type="ECO:0000313" key="3">
    <source>
        <dbReference type="Proteomes" id="UP000054845"/>
    </source>
</evidence>
<sequence>MPPKRKGVDAEACPSDTSQSDLGEALYTSKVAKDEDDDLSPSDSKDEADCKPSPPKRKKLCKSTENGEGSRAGSRPAVWSEADQITALYLMLGLDGDHTLTKRKQTVIANALGRSDKAVEHWWNTRTKKKVAETVARFAGKWSNFH</sequence>
<feature type="region of interest" description="Disordered" evidence="1">
    <location>
        <begin position="1"/>
        <end position="78"/>
    </location>
</feature>
<dbReference type="EMBL" id="CCYA01000252">
    <property type="protein sequence ID" value="CEH15101.1"/>
    <property type="molecule type" value="Genomic_DNA"/>
</dbReference>
<proteinExistence type="predicted"/>
<dbReference type="Proteomes" id="UP000054845">
    <property type="component" value="Unassembled WGS sequence"/>
</dbReference>
<evidence type="ECO:0008006" key="4">
    <source>
        <dbReference type="Google" id="ProtNLM"/>
    </source>
</evidence>
<organism evidence="2 3">
    <name type="scientific">Ceraceosorus bombacis</name>
    <dbReference type="NCBI Taxonomy" id="401625"/>
    <lineage>
        <taxon>Eukaryota</taxon>
        <taxon>Fungi</taxon>
        <taxon>Dikarya</taxon>
        <taxon>Basidiomycota</taxon>
        <taxon>Ustilaginomycotina</taxon>
        <taxon>Exobasidiomycetes</taxon>
        <taxon>Ceraceosorales</taxon>
        <taxon>Ceraceosoraceae</taxon>
        <taxon>Ceraceosorus</taxon>
    </lineage>
</organism>
<keyword evidence="3" id="KW-1185">Reference proteome</keyword>
<name>A0A0P1BFN6_9BASI</name>
<protein>
    <recommendedName>
        <fullName evidence="4">Homeobox domain-containing protein</fullName>
    </recommendedName>
</protein>
<evidence type="ECO:0000313" key="2">
    <source>
        <dbReference type="EMBL" id="CEH15101.1"/>
    </source>
</evidence>
<evidence type="ECO:0000256" key="1">
    <source>
        <dbReference type="SAM" id="MobiDB-lite"/>
    </source>
</evidence>